<reference evidence="2 3" key="1">
    <citation type="submission" date="2019-06" db="EMBL/GenBank/DDBJ databases">
        <title>Sequencing the genomes of 1000 actinobacteria strains.</title>
        <authorList>
            <person name="Klenk H.-P."/>
        </authorList>
    </citation>
    <scope>NUCLEOTIDE SEQUENCE [LARGE SCALE GENOMIC DNA]</scope>
    <source>
        <strain evidence="2 3">DSM 21947</strain>
    </source>
</reference>
<sequence length="99" mass="11021">MPRSNRPRGRRRANGDDGADLNQVLYGSRRTEHKSDGEWNIQPISAGNAAKTYTCPGCSQLISAGVAHTVTWRADGIMGAADDLAARRHWHQHCWKIRL</sequence>
<organism evidence="2 3">
    <name type="scientific">Rhodoglobus vestalii</name>
    <dbReference type="NCBI Taxonomy" id="193384"/>
    <lineage>
        <taxon>Bacteria</taxon>
        <taxon>Bacillati</taxon>
        <taxon>Actinomycetota</taxon>
        <taxon>Actinomycetes</taxon>
        <taxon>Micrococcales</taxon>
        <taxon>Microbacteriaceae</taxon>
        <taxon>Rhodoglobus</taxon>
    </lineage>
</organism>
<dbReference type="RefSeq" id="WP_141991159.1">
    <property type="nucleotide sequence ID" value="NZ_VFRA01000001.1"/>
</dbReference>
<protein>
    <recommendedName>
        <fullName evidence="4">ATP/GTP-binding protein</fullName>
    </recommendedName>
</protein>
<evidence type="ECO:0008006" key="4">
    <source>
        <dbReference type="Google" id="ProtNLM"/>
    </source>
</evidence>
<gene>
    <name evidence="2" type="ORF">FB472_2583</name>
</gene>
<feature type="region of interest" description="Disordered" evidence="1">
    <location>
        <begin position="1"/>
        <end position="22"/>
    </location>
</feature>
<dbReference type="Proteomes" id="UP000316560">
    <property type="component" value="Unassembled WGS sequence"/>
</dbReference>
<accession>A0A8H2KA43</accession>
<name>A0A8H2KA43_9MICO</name>
<evidence type="ECO:0000256" key="1">
    <source>
        <dbReference type="SAM" id="MobiDB-lite"/>
    </source>
</evidence>
<dbReference type="AlphaFoldDB" id="A0A8H2KA43"/>
<feature type="compositionally biased region" description="Basic residues" evidence="1">
    <location>
        <begin position="1"/>
        <end position="12"/>
    </location>
</feature>
<comment type="caution">
    <text evidence="2">The sequence shown here is derived from an EMBL/GenBank/DDBJ whole genome shotgun (WGS) entry which is preliminary data.</text>
</comment>
<proteinExistence type="predicted"/>
<evidence type="ECO:0000313" key="2">
    <source>
        <dbReference type="EMBL" id="TQO20927.1"/>
    </source>
</evidence>
<dbReference type="EMBL" id="VFRA01000001">
    <property type="protein sequence ID" value="TQO20927.1"/>
    <property type="molecule type" value="Genomic_DNA"/>
</dbReference>
<evidence type="ECO:0000313" key="3">
    <source>
        <dbReference type="Proteomes" id="UP000316560"/>
    </source>
</evidence>
<dbReference type="OrthoDB" id="3381577at2"/>
<keyword evidence="3" id="KW-1185">Reference proteome</keyword>